<dbReference type="FunFam" id="1.20.58.220:FF:000004">
    <property type="entry name" value="Phosphate-specific transport system accessory protein PhoU"/>
    <property type="match status" value="1"/>
</dbReference>
<evidence type="ECO:0000313" key="10">
    <source>
        <dbReference type="Proteomes" id="UP000195137"/>
    </source>
</evidence>
<keyword evidence="5 7" id="KW-0963">Cytoplasm</keyword>
<evidence type="ECO:0000256" key="4">
    <source>
        <dbReference type="ARBA" id="ARBA00022448"/>
    </source>
</evidence>
<keyword evidence="4 7" id="KW-0813">Transport</keyword>
<evidence type="ECO:0000256" key="2">
    <source>
        <dbReference type="ARBA" id="ARBA00008107"/>
    </source>
</evidence>
<comment type="caution">
    <text evidence="9">The sequence shown here is derived from an EMBL/GenBank/DDBJ whole genome shotgun (WGS) entry which is preliminary data.</text>
</comment>
<dbReference type="RefSeq" id="WP_086637044.1">
    <property type="nucleotide sequence ID" value="NZ_MRZU01000003.1"/>
</dbReference>
<evidence type="ECO:0000256" key="6">
    <source>
        <dbReference type="ARBA" id="ARBA00022592"/>
    </source>
</evidence>
<dbReference type="PIRSF" id="PIRSF003107">
    <property type="entry name" value="PhoU"/>
    <property type="match status" value="1"/>
</dbReference>
<dbReference type="InterPro" id="IPR026022">
    <property type="entry name" value="PhoU_dom"/>
</dbReference>
<dbReference type="PANTHER" id="PTHR42930">
    <property type="entry name" value="PHOSPHATE-SPECIFIC TRANSPORT SYSTEM ACCESSORY PROTEIN PHOU"/>
    <property type="match status" value="1"/>
</dbReference>
<name>A0A1Y3GFM0_9EURY</name>
<evidence type="ECO:0000313" key="9">
    <source>
        <dbReference type="EMBL" id="OUJ18994.1"/>
    </source>
</evidence>
<keyword evidence="6 7" id="KW-0592">Phosphate transport</keyword>
<dbReference type="InterPro" id="IPR038078">
    <property type="entry name" value="PhoU-like_sf"/>
</dbReference>
<dbReference type="Proteomes" id="UP000195137">
    <property type="component" value="Unassembled WGS sequence"/>
</dbReference>
<dbReference type="InterPro" id="IPR028366">
    <property type="entry name" value="PhoU"/>
</dbReference>
<proteinExistence type="inferred from homology"/>
<reference evidence="9 10" key="1">
    <citation type="submission" date="2016-12" db="EMBL/GenBank/DDBJ databases">
        <title>Discovery of methanogenic haloarchaea.</title>
        <authorList>
            <person name="Sorokin D.Y."/>
            <person name="Makarova K.S."/>
            <person name="Abbas B."/>
            <person name="Ferrer M."/>
            <person name="Golyshin P.N."/>
        </authorList>
    </citation>
    <scope>NUCLEOTIDE SEQUENCE [LARGE SCALE GENOMIC DNA]</scope>
    <source>
        <strain evidence="9">AMET1</strain>
    </source>
</reference>
<dbReference type="NCBIfam" id="TIGR02135">
    <property type="entry name" value="phoU_full"/>
    <property type="match status" value="1"/>
</dbReference>
<keyword evidence="10" id="KW-1185">Reference proteome</keyword>
<accession>A0A1Y3GFM0</accession>
<sequence>MKEIEEDTSEPPRRKSFEEAIEETRNDILKLCHLSREAICKSVEILENYDAAKIEQVYEIEEKSNKITLKVEKDCMRLITLHQPVASDLRFIASMMKISDNLERICDLGERITIIAEKRGDKPPIKPLVDTKRMVETTSEMIEIVENSIMNKKIGEIESLSEYDDIVDEAFTQIQNELFIFMVKDPKTVDEATDLLFVARYLERAGDLVCKIGARIVYMLEGRRVRIK</sequence>
<evidence type="ECO:0000259" key="8">
    <source>
        <dbReference type="Pfam" id="PF01895"/>
    </source>
</evidence>
<comment type="subcellular location">
    <subcellularLocation>
        <location evidence="1 7">Cytoplasm</location>
    </subcellularLocation>
</comment>
<dbReference type="Pfam" id="PF01895">
    <property type="entry name" value="PhoU"/>
    <property type="match status" value="2"/>
</dbReference>
<gene>
    <name evidence="9" type="ORF">AMET1_0645</name>
</gene>
<evidence type="ECO:0000256" key="3">
    <source>
        <dbReference type="ARBA" id="ARBA00011738"/>
    </source>
</evidence>
<dbReference type="GO" id="GO:0006817">
    <property type="term" value="P:phosphate ion transport"/>
    <property type="evidence" value="ECO:0007669"/>
    <property type="project" value="UniProtKB-KW"/>
</dbReference>
<dbReference type="GO" id="GO:0045936">
    <property type="term" value="P:negative regulation of phosphate metabolic process"/>
    <property type="evidence" value="ECO:0007669"/>
    <property type="project" value="InterPro"/>
</dbReference>
<feature type="domain" description="PhoU" evidence="8">
    <location>
        <begin position="132"/>
        <end position="215"/>
    </location>
</feature>
<dbReference type="EMBL" id="MRZU01000003">
    <property type="protein sequence ID" value="OUJ18994.1"/>
    <property type="molecule type" value="Genomic_DNA"/>
</dbReference>
<dbReference type="GO" id="GO:0030643">
    <property type="term" value="P:intracellular phosphate ion homeostasis"/>
    <property type="evidence" value="ECO:0007669"/>
    <property type="project" value="InterPro"/>
</dbReference>
<comment type="similarity">
    <text evidence="2 7">Belongs to the PhoU family.</text>
</comment>
<comment type="subunit">
    <text evidence="3 7">Homodimer.</text>
</comment>
<dbReference type="Gene3D" id="1.20.58.220">
    <property type="entry name" value="Phosphate transport system protein phou homolog 2, domain 2"/>
    <property type="match status" value="1"/>
</dbReference>
<dbReference type="PANTHER" id="PTHR42930:SF3">
    <property type="entry name" value="PHOSPHATE-SPECIFIC TRANSPORT SYSTEM ACCESSORY PROTEIN PHOU"/>
    <property type="match status" value="1"/>
</dbReference>
<dbReference type="SUPFAM" id="SSF109755">
    <property type="entry name" value="PhoU-like"/>
    <property type="match status" value="1"/>
</dbReference>
<dbReference type="GO" id="GO:0005737">
    <property type="term" value="C:cytoplasm"/>
    <property type="evidence" value="ECO:0007669"/>
    <property type="project" value="UniProtKB-SubCell"/>
</dbReference>
<dbReference type="AlphaFoldDB" id="A0A1Y3GFM0"/>
<evidence type="ECO:0000256" key="1">
    <source>
        <dbReference type="ARBA" id="ARBA00004496"/>
    </source>
</evidence>
<dbReference type="OrthoDB" id="7738at2157"/>
<evidence type="ECO:0000256" key="7">
    <source>
        <dbReference type="PIRNR" id="PIRNR003107"/>
    </source>
</evidence>
<evidence type="ECO:0000256" key="5">
    <source>
        <dbReference type="ARBA" id="ARBA00022490"/>
    </source>
</evidence>
<comment type="function">
    <text evidence="7">Plays a role in the regulation of phosphate uptake.</text>
</comment>
<feature type="domain" description="PhoU" evidence="8">
    <location>
        <begin position="28"/>
        <end position="112"/>
    </location>
</feature>
<protein>
    <recommendedName>
        <fullName evidence="7">Phosphate-specific transport system accessory protein PhoU</fullName>
    </recommendedName>
</protein>
<organism evidence="9 10">
    <name type="scientific">Methanonatronarchaeum thermophilum</name>
    <dbReference type="NCBI Taxonomy" id="1927129"/>
    <lineage>
        <taxon>Archaea</taxon>
        <taxon>Methanobacteriati</taxon>
        <taxon>Methanobacteriota</taxon>
        <taxon>Methanonatronarchaeia</taxon>
        <taxon>Methanonatronarchaeales</taxon>
        <taxon>Methanonatronarchaeaceae</taxon>
        <taxon>Methanonatronarchaeum</taxon>
    </lineage>
</organism>